<name>A0A5M8FMC0_9GAMM</name>
<dbReference type="Proteomes" id="UP000322981">
    <property type="component" value="Unassembled WGS sequence"/>
</dbReference>
<accession>A0A5M8FMC0</accession>
<keyword evidence="3" id="KW-1185">Reference proteome</keyword>
<sequence length="104" mass="11517">MANDVVGQCWHCGASLTKADYSRENLCLSCGKATRCCRNCRLYQRGRPNDCLEPLAEPVADKTRANFCEHFDPALRPSPDQPRDGSAEAADTQNRLQAAEALFK</sequence>
<reference evidence="2 3" key="1">
    <citation type="submission" date="2019-09" db="EMBL/GenBank/DDBJ databases">
        <title>Whole-genome sequence of the purple sulfur bacterium Thiohalocapsa marina DSM 19078.</title>
        <authorList>
            <person name="Kyndt J.A."/>
            <person name="Meyer T.E."/>
        </authorList>
    </citation>
    <scope>NUCLEOTIDE SEQUENCE [LARGE SCALE GENOMIC DNA]</scope>
    <source>
        <strain evidence="2 3">DSM 19078</strain>
    </source>
</reference>
<evidence type="ECO:0000256" key="1">
    <source>
        <dbReference type="SAM" id="MobiDB-lite"/>
    </source>
</evidence>
<gene>
    <name evidence="2" type="ORF">F2Q65_18545</name>
</gene>
<dbReference type="AlphaFoldDB" id="A0A5M8FMC0"/>
<feature type="region of interest" description="Disordered" evidence="1">
    <location>
        <begin position="73"/>
        <end position="93"/>
    </location>
</feature>
<organism evidence="2 3">
    <name type="scientific">Thiohalocapsa marina</name>
    <dbReference type="NCBI Taxonomy" id="424902"/>
    <lineage>
        <taxon>Bacteria</taxon>
        <taxon>Pseudomonadati</taxon>
        <taxon>Pseudomonadota</taxon>
        <taxon>Gammaproteobacteria</taxon>
        <taxon>Chromatiales</taxon>
        <taxon>Chromatiaceae</taxon>
        <taxon>Thiohalocapsa</taxon>
    </lineage>
</organism>
<evidence type="ECO:0000313" key="2">
    <source>
        <dbReference type="EMBL" id="KAA6182062.1"/>
    </source>
</evidence>
<protein>
    <submittedName>
        <fullName evidence="2">Uncharacterized protein</fullName>
    </submittedName>
</protein>
<dbReference type="OrthoDB" id="129664at2"/>
<dbReference type="EMBL" id="VWXX01000055">
    <property type="protein sequence ID" value="KAA6182062.1"/>
    <property type="molecule type" value="Genomic_DNA"/>
</dbReference>
<comment type="caution">
    <text evidence="2">The sequence shown here is derived from an EMBL/GenBank/DDBJ whole genome shotgun (WGS) entry which is preliminary data.</text>
</comment>
<proteinExistence type="predicted"/>
<evidence type="ECO:0000313" key="3">
    <source>
        <dbReference type="Proteomes" id="UP000322981"/>
    </source>
</evidence>